<organism evidence="2 3">
    <name type="scientific">Photorhabdus heterorhabditis</name>
    <dbReference type="NCBI Taxonomy" id="880156"/>
    <lineage>
        <taxon>Bacteria</taxon>
        <taxon>Pseudomonadati</taxon>
        <taxon>Pseudomonadota</taxon>
        <taxon>Gammaproteobacteria</taxon>
        <taxon>Enterobacterales</taxon>
        <taxon>Morganellaceae</taxon>
        <taxon>Photorhabdus</taxon>
    </lineage>
</organism>
<evidence type="ECO:0000256" key="1">
    <source>
        <dbReference type="SAM" id="Phobius"/>
    </source>
</evidence>
<feature type="transmembrane region" description="Helical" evidence="1">
    <location>
        <begin position="193"/>
        <end position="215"/>
    </location>
</feature>
<dbReference type="RefSeq" id="WP_149616041.1">
    <property type="nucleotide sequence ID" value="NZ_CAWPFF010000059.1"/>
</dbReference>
<keyword evidence="1" id="KW-1133">Transmembrane helix</keyword>
<evidence type="ECO:0000313" key="2">
    <source>
        <dbReference type="EMBL" id="KAA1195523.1"/>
    </source>
</evidence>
<evidence type="ECO:0000313" key="3">
    <source>
        <dbReference type="Proteomes" id="UP000322184"/>
    </source>
</evidence>
<accession>A0A5B0X887</accession>
<feature type="transmembrane region" description="Helical" evidence="1">
    <location>
        <begin position="153"/>
        <end position="186"/>
    </location>
</feature>
<dbReference type="CDD" id="cd21871">
    <property type="entry name" value="VscT2"/>
    <property type="match status" value="1"/>
</dbReference>
<feature type="transmembrane region" description="Helical" evidence="1">
    <location>
        <begin position="6"/>
        <end position="23"/>
    </location>
</feature>
<dbReference type="STRING" id="880156.AM629_05260"/>
<feature type="transmembrane region" description="Helical" evidence="1">
    <location>
        <begin position="28"/>
        <end position="47"/>
    </location>
</feature>
<comment type="caution">
    <text evidence="2">The sequence shown here is derived from an EMBL/GenBank/DDBJ whole genome shotgun (WGS) entry which is preliminary data.</text>
</comment>
<feature type="transmembrane region" description="Helical" evidence="1">
    <location>
        <begin position="59"/>
        <end position="90"/>
    </location>
</feature>
<keyword evidence="1" id="KW-0472">Membrane</keyword>
<gene>
    <name evidence="2" type="ORF">F0L16_02240</name>
</gene>
<reference evidence="2 3" key="1">
    <citation type="submission" date="2019-09" db="EMBL/GenBank/DDBJ databases">
        <title>Whole genome sequence of Photorhabdus heterorhabditis strain ETL (Enterobacteriales: Enterobacteriaceae) a bacterial symbiont of Heterorhabditis zealandica strain ETL (Rhabditida: Heterorhabditidae).</title>
        <authorList>
            <person name="Lulamba T.E."/>
            <person name="Serepa-Dlamini M.H."/>
        </authorList>
    </citation>
    <scope>NUCLEOTIDE SEQUENCE [LARGE SCALE GENOMIC DNA]</scope>
    <source>
        <strain evidence="2 3">ETL</strain>
    </source>
</reference>
<dbReference type="InterPro" id="IPR059196">
    <property type="entry name" value="VscT2-like"/>
</dbReference>
<proteinExistence type="predicted"/>
<dbReference type="AlphaFoldDB" id="A0A5B0X887"/>
<keyword evidence="1" id="KW-0812">Transmembrane</keyword>
<name>A0A5B0X887_9GAMM</name>
<dbReference type="EMBL" id="VTUW01000002">
    <property type="protein sequence ID" value="KAA1195523.1"/>
    <property type="molecule type" value="Genomic_DNA"/>
</dbReference>
<sequence>MMENFLFPSWLSYAAFFLFLKIYNPTRLFLDNITITAISVFFAVYVGSQDWGGAPDYLWVVRAAVFALFVSVPFWLGSMVGSIIQQLLLLNEQSVQDKRFTEESEALARMSGLLFVMYALDNGALFTPIINLLNGDISIGTGEYSDMDFQRLYFLIVGYLKMTAIVASKYMIVIISISICVVMVDLFFKKSSLSIFVTADLKTILVIILLNTWFFNDQLYLFQKMTGVSNE</sequence>
<dbReference type="Proteomes" id="UP000322184">
    <property type="component" value="Unassembled WGS sequence"/>
</dbReference>
<protein>
    <submittedName>
        <fullName evidence="2">Type III secretion system apparatus protein VscT2</fullName>
    </submittedName>
</protein>